<evidence type="ECO:0000313" key="3">
    <source>
        <dbReference type="Proteomes" id="UP001488838"/>
    </source>
</evidence>
<keyword evidence="3" id="KW-1185">Reference proteome</keyword>
<dbReference type="GO" id="GO:0005840">
    <property type="term" value="C:ribosome"/>
    <property type="evidence" value="ECO:0007669"/>
    <property type="project" value="InterPro"/>
</dbReference>
<accession>A0AAW0K393</accession>
<dbReference type="EMBL" id="JBBHLL010000007">
    <property type="protein sequence ID" value="KAK7833349.1"/>
    <property type="molecule type" value="Genomic_DNA"/>
</dbReference>
<comment type="caution">
    <text evidence="2">The sequence shown here is derived from an EMBL/GenBank/DDBJ whole genome shotgun (WGS) entry which is preliminary data.</text>
</comment>
<evidence type="ECO:0000313" key="2">
    <source>
        <dbReference type="EMBL" id="KAK7833349.1"/>
    </source>
</evidence>
<feature type="domain" description="Small ribosomal subunit protein uS5 C-terminal" evidence="1">
    <location>
        <begin position="50"/>
        <end position="91"/>
    </location>
</feature>
<dbReference type="SUPFAM" id="SSF54211">
    <property type="entry name" value="Ribosomal protein S5 domain 2-like"/>
    <property type="match status" value="1"/>
</dbReference>
<dbReference type="Pfam" id="PF03719">
    <property type="entry name" value="Ribosomal_S5_C"/>
    <property type="match status" value="1"/>
</dbReference>
<dbReference type="AlphaFoldDB" id="A0AAW0K393"/>
<name>A0AAW0K393_MYOGA</name>
<dbReference type="Gene3D" id="3.30.160.20">
    <property type="match status" value="1"/>
</dbReference>
<protein>
    <recommendedName>
        <fullName evidence="1">Small ribosomal subunit protein uS5 C-terminal domain-containing protein</fullName>
    </recommendedName>
</protein>
<dbReference type="InterPro" id="IPR020568">
    <property type="entry name" value="Ribosomal_Su5_D2-typ_SF"/>
</dbReference>
<gene>
    <name evidence="2" type="ORF">U0070_017348</name>
</gene>
<evidence type="ECO:0000259" key="1">
    <source>
        <dbReference type="Pfam" id="PF03719"/>
    </source>
</evidence>
<dbReference type="GO" id="GO:0003735">
    <property type="term" value="F:structural constituent of ribosome"/>
    <property type="evidence" value="ECO:0007669"/>
    <property type="project" value="InterPro"/>
</dbReference>
<dbReference type="InterPro" id="IPR005324">
    <property type="entry name" value="Ribosomal_uS5_C"/>
</dbReference>
<dbReference type="Proteomes" id="UP001488838">
    <property type="component" value="Unassembled WGS sequence"/>
</dbReference>
<sequence length="95" mass="10522">MAKDLKIKFLEIYLFSLPGKKLAIIYFFLGQSLKDEVLKATPVQKQTRIGQRTRGTGVISALVSKKTLMMANIDDCCTSARGFTDTLSNFAISNT</sequence>
<reference evidence="2 3" key="1">
    <citation type="journal article" date="2023" name="bioRxiv">
        <title>Conserved and derived expression patterns and positive selection on dental genes reveal complex evolutionary context of ever-growing rodent molars.</title>
        <authorList>
            <person name="Calamari Z.T."/>
            <person name="Song A."/>
            <person name="Cohen E."/>
            <person name="Akter M."/>
            <person name="Roy R.D."/>
            <person name="Hallikas O."/>
            <person name="Christensen M.M."/>
            <person name="Li P."/>
            <person name="Marangoni P."/>
            <person name="Jernvall J."/>
            <person name="Klein O.D."/>
        </authorList>
    </citation>
    <scope>NUCLEOTIDE SEQUENCE [LARGE SCALE GENOMIC DNA]</scope>
    <source>
        <strain evidence="2">V071</strain>
    </source>
</reference>
<dbReference type="GO" id="GO:0006412">
    <property type="term" value="P:translation"/>
    <property type="evidence" value="ECO:0007669"/>
    <property type="project" value="InterPro"/>
</dbReference>
<organism evidence="2 3">
    <name type="scientific">Myodes glareolus</name>
    <name type="common">Bank vole</name>
    <name type="synonym">Clethrionomys glareolus</name>
    <dbReference type="NCBI Taxonomy" id="447135"/>
    <lineage>
        <taxon>Eukaryota</taxon>
        <taxon>Metazoa</taxon>
        <taxon>Chordata</taxon>
        <taxon>Craniata</taxon>
        <taxon>Vertebrata</taxon>
        <taxon>Euteleostomi</taxon>
        <taxon>Mammalia</taxon>
        <taxon>Eutheria</taxon>
        <taxon>Euarchontoglires</taxon>
        <taxon>Glires</taxon>
        <taxon>Rodentia</taxon>
        <taxon>Myomorpha</taxon>
        <taxon>Muroidea</taxon>
        <taxon>Cricetidae</taxon>
        <taxon>Arvicolinae</taxon>
        <taxon>Myodes</taxon>
    </lineage>
</organism>
<proteinExistence type="predicted"/>